<sequence length="223" mass="25237">MVYYDYPMSLKRPHEDDEYAIAVEYEANAAASGIPESVKASKRSRVALNGLHTHVNGYYPIRQENPEYSPGSSPRSSVDVPIYAQPSSEQSYSVHQASALKKLTPFVMTTRHPSSPAHVLSAQVEASLAISSPKDTSDPLSIQDQSMPLAEKHVYNHNPHYQEVNRRLREAYLARHGYPMSHIPSHDRPMETDEWMEDEGALNEYAYINRQLRDAVLARRSRS</sequence>
<dbReference type="Proteomes" id="UP000242875">
    <property type="component" value="Unassembled WGS sequence"/>
</dbReference>
<proteinExistence type="predicted"/>
<evidence type="ECO:0000313" key="3">
    <source>
        <dbReference type="Proteomes" id="UP000242875"/>
    </source>
</evidence>
<dbReference type="EMBL" id="MVBO01000148">
    <property type="protein sequence ID" value="OZJ02488.1"/>
    <property type="molecule type" value="Genomic_DNA"/>
</dbReference>
<reference evidence="2 3" key="1">
    <citation type="journal article" date="2017" name="Mycologia">
        <title>Bifiguratus adelaidae, gen. et sp. nov., a new member of Mucoromycotina in endophytic and soil-dwelling habitats.</title>
        <authorList>
            <person name="Torres-Cruz T.J."/>
            <person name="Billingsley Tobias T.L."/>
            <person name="Almatruk M."/>
            <person name="Hesse C."/>
            <person name="Kuske C.R."/>
            <person name="Desiro A."/>
            <person name="Benucci G.M."/>
            <person name="Bonito G."/>
            <person name="Stajich J.E."/>
            <person name="Dunlap C."/>
            <person name="Arnold A.E."/>
            <person name="Porras-Alfaro A."/>
        </authorList>
    </citation>
    <scope>NUCLEOTIDE SEQUENCE [LARGE SCALE GENOMIC DNA]</scope>
    <source>
        <strain evidence="2 3">AZ0501</strain>
    </source>
</reference>
<protein>
    <submittedName>
        <fullName evidence="2">Uncharacterized protein</fullName>
    </submittedName>
</protein>
<keyword evidence="3" id="KW-1185">Reference proteome</keyword>
<dbReference type="AlphaFoldDB" id="A0A261XVZ2"/>
<evidence type="ECO:0000313" key="2">
    <source>
        <dbReference type="EMBL" id="OZJ02488.1"/>
    </source>
</evidence>
<gene>
    <name evidence="2" type="ORF">BZG36_04366</name>
</gene>
<feature type="region of interest" description="Disordered" evidence="1">
    <location>
        <begin position="59"/>
        <end position="78"/>
    </location>
</feature>
<accession>A0A261XVZ2</accession>
<evidence type="ECO:0000256" key="1">
    <source>
        <dbReference type="SAM" id="MobiDB-lite"/>
    </source>
</evidence>
<comment type="caution">
    <text evidence="2">The sequence shown here is derived from an EMBL/GenBank/DDBJ whole genome shotgun (WGS) entry which is preliminary data.</text>
</comment>
<name>A0A261XVZ2_9FUNG</name>
<organism evidence="2 3">
    <name type="scientific">Bifiguratus adelaidae</name>
    <dbReference type="NCBI Taxonomy" id="1938954"/>
    <lineage>
        <taxon>Eukaryota</taxon>
        <taxon>Fungi</taxon>
        <taxon>Fungi incertae sedis</taxon>
        <taxon>Mucoromycota</taxon>
        <taxon>Mucoromycotina</taxon>
        <taxon>Endogonomycetes</taxon>
        <taxon>Endogonales</taxon>
        <taxon>Endogonales incertae sedis</taxon>
        <taxon>Bifiguratus</taxon>
    </lineage>
</organism>